<dbReference type="GO" id="GO:0008234">
    <property type="term" value="F:cysteine-type peptidase activity"/>
    <property type="evidence" value="ECO:0007669"/>
    <property type="project" value="InterPro"/>
</dbReference>
<feature type="compositionally biased region" description="Gly residues" evidence="4">
    <location>
        <begin position="264"/>
        <end position="278"/>
    </location>
</feature>
<accession>A0A2V0PA16</accession>
<feature type="compositionally biased region" description="Basic and acidic residues" evidence="4">
    <location>
        <begin position="71"/>
        <end position="85"/>
    </location>
</feature>
<protein>
    <recommendedName>
        <fullName evidence="6">Ubiquitin-like protease family profile domain-containing protein</fullName>
    </recommendedName>
</protein>
<comment type="similarity">
    <text evidence="1">Belongs to the peptidase C48 family.</text>
</comment>
<evidence type="ECO:0000256" key="3">
    <source>
        <dbReference type="ARBA" id="ARBA00022801"/>
    </source>
</evidence>
<dbReference type="InParanoid" id="A0A2V0PA16"/>
<comment type="caution">
    <text evidence="7">The sequence shown here is derived from an EMBL/GenBank/DDBJ whole genome shotgun (WGS) entry which is preliminary data.</text>
</comment>
<evidence type="ECO:0000259" key="6">
    <source>
        <dbReference type="PROSITE" id="PS50600"/>
    </source>
</evidence>
<feature type="domain" description="Ubiquitin-like protease family profile" evidence="6">
    <location>
        <begin position="369"/>
        <end position="552"/>
    </location>
</feature>
<dbReference type="Pfam" id="PF02902">
    <property type="entry name" value="Peptidase_C48"/>
    <property type="match status" value="1"/>
</dbReference>
<feature type="compositionally biased region" description="Low complexity" evidence="4">
    <location>
        <begin position="103"/>
        <end position="119"/>
    </location>
</feature>
<reference evidence="7 8" key="1">
    <citation type="journal article" date="2018" name="Sci. Rep.">
        <title>Raphidocelis subcapitata (=Pseudokirchneriella subcapitata) provides an insight into genome evolution and environmental adaptations in the Sphaeropleales.</title>
        <authorList>
            <person name="Suzuki S."/>
            <person name="Yamaguchi H."/>
            <person name="Nakajima N."/>
            <person name="Kawachi M."/>
        </authorList>
    </citation>
    <scope>NUCLEOTIDE SEQUENCE [LARGE SCALE GENOMIC DNA]</scope>
    <source>
        <strain evidence="7 8">NIES-35</strain>
    </source>
</reference>
<dbReference type="EMBL" id="BDRX01000054">
    <property type="protein sequence ID" value="GBF94700.1"/>
    <property type="molecule type" value="Genomic_DNA"/>
</dbReference>
<evidence type="ECO:0000313" key="7">
    <source>
        <dbReference type="EMBL" id="GBF94700.1"/>
    </source>
</evidence>
<organism evidence="7 8">
    <name type="scientific">Raphidocelis subcapitata</name>
    <dbReference type="NCBI Taxonomy" id="307507"/>
    <lineage>
        <taxon>Eukaryota</taxon>
        <taxon>Viridiplantae</taxon>
        <taxon>Chlorophyta</taxon>
        <taxon>core chlorophytes</taxon>
        <taxon>Chlorophyceae</taxon>
        <taxon>CS clade</taxon>
        <taxon>Sphaeropleales</taxon>
        <taxon>Selenastraceae</taxon>
        <taxon>Raphidocelis</taxon>
    </lineage>
</organism>
<keyword evidence="2" id="KW-0645">Protease</keyword>
<feature type="region of interest" description="Disordered" evidence="4">
    <location>
        <begin position="261"/>
        <end position="308"/>
    </location>
</feature>
<dbReference type="Gene3D" id="3.40.395.10">
    <property type="entry name" value="Adenoviral Proteinase, Chain A"/>
    <property type="match status" value="1"/>
</dbReference>
<feature type="compositionally biased region" description="Low complexity" evidence="4">
    <location>
        <begin position="289"/>
        <end position="305"/>
    </location>
</feature>
<proteinExistence type="inferred from homology"/>
<feature type="region of interest" description="Disordered" evidence="4">
    <location>
        <begin position="58"/>
        <end position="85"/>
    </location>
</feature>
<feature type="signal peptide" evidence="5">
    <location>
        <begin position="1"/>
        <end position="21"/>
    </location>
</feature>
<dbReference type="InterPro" id="IPR038765">
    <property type="entry name" value="Papain-like_cys_pep_sf"/>
</dbReference>
<dbReference type="SUPFAM" id="SSF54001">
    <property type="entry name" value="Cysteine proteinases"/>
    <property type="match status" value="1"/>
</dbReference>
<evidence type="ECO:0000313" key="8">
    <source>
        <dbReference type="Proteomes" id="UP000247498"/>
    </source>
</evidence>
<dbReference type="PROSITE" id="PS50600">
    <property type="entry name" value="ULP_PROTEASE"/>
    <property type="match status" value="1"/>
</dbReference>
<evidence type="ECO:0000256" key="2">
    <source>
        <dbReference type="ARBA" id="ARBA00022670"/>
    </source>
</evidence>
<keyword evidence="3" id="KW-0378">Hydrolase</keyword>
<dbReference type="GO" id="GO:0006508">
    <property type="term" value="P:proteolysis"/>
    <property type="evidence" value="ECO:0007669"/>
    <property type="project" value="UniProtKB-KW"/>
</dbReference>
<evidence type="ECO:0000256" key="4">
    <source>
        <dbReference type="SAM" id="MobiDB-lite"/>
    </source>
</evidence>
<name>A0A2V0PA16_9CHLO</name>
<dbReference type="InterPro" id="IPR003653">
    <property type="entry name" value="Peptidase_C48_C"/>
</dbReference>
<evidence type="ECO:0000256" key="5">
    <source>
        <dbReference type="SAM" id="SignalP"/>
    </source>
</evidence>
<keyword evidence="8" id="KW-1185">Reference proteome</keyword>
<feature type="region of interest" description="Disordered" evidence="4">
    <location>
        <begin position="103"/>
        <end position="134"/>
    </location>
</feature>
<gene>
    <name evidence="7" type="ORF">Rsub_07436</name>
</gene>
<sequence>MGQLTRQLCLWALLLPVLVSILDLMVEFDSPEAAKAAFDAFQEERGFARQVIQRRGELDASSDLEMSDTGARQRDQHGRGIEDGHYTGEDYLRIVQLIREQPPASQRAAQAAGPGRSAADPLGARQQRINGTRTHINAVKERQRAAQEARNEDAAVRFAVGDAVVVHGNPKAALPLGAARNLLGVVHQAYAAGTYTVQTAAGILKGRLHSSQLTPLSTRPADAAAWPRHAVTMKAALLVAAGVALGQAACACGHDGNDDEWGSGSDGGTVSGSGSGGGAPPPAAGGASGAQPAARPGRRAPPAAGVWPPDRAAAHLEKMEAANPDHPLFESVRVDAYTFMQCVYEQEENIHMPAGLFAAPVHHLEDYSEVLDRDTFRSLGFGQQLDDAAINMGLASIYDLTEGPGRVLVVPAAAYAAAFATSRSPRSSLLRTVFQATQRRMEALGCPDLLPDTSAVQGIVIPVHHEQHWVLIAVDLPARRITLFDSLPTFEMDREAHLTYAQGCVTTWVDASFPDDPITRDKPWTRKVRSADPPQQNGYDCGVWILEVASHLSAIPLIEIDPPSAAEECMDLARVSFTCDIITHAERIMLH</sequence>
<dbReference type="OrthoDB" id="1939479at2759"/>
<feature type="chain" id="PRO_5016005485" description="Ubiquitin-like protease family profile domain-containing protein" evidence="5">
    <location>
        <begin position="22"/>
        <end position="591"/>
    </location>
</feature>
<dbReference type="Proteomes" id="UP000247498">
    <property type="component" value="Unassembled WGS sequence"/>
</dbReference>
<dbReference type="AlphaFoldDB" id="A0A2V0PA16"/>
<keyword evidence="5" id="KW-0732">Signal</keyword>
<evidence type="ECO:0000256" key="1">
    <source>
        <dbReference type="ARBA" id="ARBA00005234"/>
    </source>
</evidence>